<dbReference type="EMBL" id="AWGJ01000002">
    <property type="protein sequence ID" value="ODN82748.1"/>
    <property type="molecule type" value="Genomic_DNA"/>
</dbReference>
<evidence type="ECO:0000313" key="10">
    <source>
        <dbReference type="Proteomes" id="UP000094065"/>
    </source>
</evidence>
<feature type="transmembrane region" description="Helical" evidence="7">
    <location>
        <begin position="297"/>
        <end position="318"/>
    </location>
</feature>
<feature type="transmembrane region" description="Helical" evidence="7">
    <location>
        <begin position="509"/>
        <end position="528"/>
    </location>
</feature>
<evidence type="ECO:0000256" key="2">
    <source>
        <dbReference type="ARBA" id="ARBA00022448"/>
    </source>
</evidence>
<gene>
    <name evidence="9" type="ORF">L202_01032</name>
</gene>
<dbReference type="SUPFAM" id="SSF103473">
    <property type="entry name" value="MFS general substrate transporter"/>
    <property type="match status" value="1"/>
</dbReference>
<comment type="subcellular location">
    <subcellularLocation>
        <location evidence="1">Membrane</location>
        <topology evidence="1">Multi-pass membrane protein</topology>
    </subcellularLocation>
</comment>
<keyword evidence="4 7" id="KW-1133">Transmembrane helix</keyword>
<dbReference type="InterPro" id="IPR036259">
    <property type="entry name" value="MFS_trans_sf"/>
</dbReference>
<evidence type="ECO:0000256" key="4">
    <source>
        <dbReference type="ARBA" id="ARBA00022989"/>
    </source>
</evidence>
<dbReference type="Proteomes" id="UP000094065">
    <property type="component" value="Unassembled WGS sequence"/>
</dbReference>
<feature type="domain" description="Major facilitator superfamily (MFS) profile" evidence="8">
    <location>
        <begin position="71"/>
        <end position="534"/>
    </location>
</feature>
<evidence type="ECO:0000256" key="6">
    <source>
        <dbReference type="SAM" id="MobiDB-lite"/>
    </source>
</evidence>
<feature type="transmembrane region" description="Helical" evidence="7">
    <location>
        <begin position="198"/>
        <end position="224"/>
    </location>
</feature>
<evidence type="ECO:0000313" key="9">
    <source>
        <dbReference type="EMBL" id="ODN82748.1"/>
    </source>
</evidence>
<feature type="region of interest" description="Disordered" evidence="6">
    <location>
        <begin position="538"/>
        <end position="557"/>
    </location>
</feature>
<comment type="caution">
    <text evidence="9">The sequence shown here is derived from an EMBL/GenBank/DDBJ whole genome shotgun (WGS) entry which is preliminary data.</text>
</comment>
<proteinExistence type="predicted"/>
<feature type="transmembrane region" description="Helical" evidence="7">
    <location>
        <begin position="136"/>
        <end position="154"/>
    </location>
</feature>
<feature type="transmembrane region" description="Helical" evidence="7">
    <location>
        <begin position="160"/>
        <end position="177"/>
    </location>
</feature>
<feature type="transmembrane region" description="Helical" evidence="7">
    <location>
        <begin position="438"/>
        <end position="461"/>
    </location>
</feature>
<dbReference type="GeneID" id="30152341"/>
<feature type="region of interest" description="Disordered" evidence="6">
    <location>
        <begin position="1"/>
        <end position="32"/>
    </location>
</feature>
<feature type="compositionally biased region" description="Polar residues" evidence="6">
    <location>
        <begin position="1"/>
        <end position="14"/>
    </location>
</feature>
<dbReference type="AlphaFoldDB" id="A0A1E3I2L0"/>
<feature type="transmembrane region" description="Helical" evidence="7">
    <location>
        <begin position="407"/>
        <end position="426"/>
    </location>
</feature>
<keyword evidence="2" id="KW-0813">Transport</keyword>
<feature type="transmembrane region" description="Helical" evidence="7">
    <location>
        <begin position="105"/>
        <end position="124"/>
    </location>
</feature>
<keyword evidence="10" id="KW-1185">Reference proteome</keyword>
<dbReference type="OrthoDB" id="440755at2759"/>
<evidence type="ECO:0000256" key="7">
    <source>
        <dbReference type="SAM" id="Phobius"/>
    </source>
</evidence>
<feature type="transmembrane region" description="Helical" evidence="7">
    <location>
        <begin position="271"/>
        <end position="291"/>
    </location>
</feature>
<dbReference type="InterPro" id="IPR011701">
    <property type="entry name" value="MFS"/>
</dbReference>
<evidence type="ECO:0000259" key="8">
    <source>
        <dbReference type="PROSITE" id="PS50850"/>
    </source>
</evidence>
<dbReference type="PANTHER" id="PTHR42718:SF9">
    <property type="entry name" value="MAJOR FACILITATOR SUPERFAMILY MULTIDRUG TRANSPORTER MFSC"/>
    <property type="match status" value="1"/>
</dbReference>
<feature type="compositionally biased region" description="Basic and acidic residues" evidence="6">
    <location>
        <begin position="15"/>
        <end position="32"/>
    </location>
</feature>
<dbReference type="GO" id="GO:0016020">
    <property type="term" value="C:membrane"/>
    <property type="evidence" value="ECO:0007669"/>
    <property type="project" value="UniProtKB-SubCell"/>
</dbReference>
<keyword evidence="3 7" id="KW-0812">Transmembrane</keyword>
<keyword evidence="5 7" id="KW-0472">Membrane</keyword>
<dbReference type="GO" id="GO:0022857">
    <property type="term" value="F:transmembrane transporter activity"/>
    <property type="evidence" value="ECO:0007669"/>
    <property type="project" value="InterPro"/>
</dbReference>
<evidence type="ECO:0000256" key="5">
    <source>
        <dbReference type="ARBA" id="ARBA00023136"/>
    </source>
</evidence>
<evidence type="ECO:0000256" key="3">
    <source>
        <dbReference type="ARBA" id="ARBA00022692"/>
    </source>
</evidence>
<reference evidence="9 10" key="1">
    <citation type="submission" date="2016-06" db="EMBL/GenBank/DDBJ databases">
        <title>Evolution of pathogenesis and genome organization in the Tremellales.</title>
        <authorList>
            <person name="Cuomo C."/>
            <person name="Litvintseva A."/>
            <person name="Heitman J."/>
            <person name="Chen Y."/>
            <person name="Sun S."/>
            <person name="Springer D."/>
            <person name="Dromer F."/>
            <person name="Young S."/>
            <person name="Zeng Q."/>
            <person name="Chapman S."/>
            <person name="Gujja S."/>
            <person name="Saif S."/>
            <person name="Birren B."/>
        </authorList>
    </citation>
    <scope>NUCLEOTIDE SEQUENCE [LARGE SCALE GENOMIC DNA]</scope>
    <source>
        <strain evidence="9 10">CBS 6039</strain>
    </source>
</reference>
<feature type="transmembrane region" description="Helical" evidence="7">
    <location>
        <begin position="375"/>
        <end position="395"/>
    </location>
</feature>
<organism evidence="9 10">
    <name type="scientific">Cryptococcus amylolentus CBS 6039</name>
    <dbReference type="NCBI Taxonomy" id="1295533"/>
    <lineage>
        <taxon>Eukaryota</taxon>
        <taxon>Fungi</taxon>
        <taxon>Dikarya</taxon>
        <taxon>Basidiomycota</taxon>
        <taxon>Agaricomycotina</taxon>
        <taxon>Tremellomycetes</taxon>
        <taxon>Tremellales</taxon>
        <taxon>Cryptococcaceae</taxon>
        <taxon>Cryptococcus</taxon>
    </lineage>
</organism>
<feature type="transmembrane region" description="Helical" evidence="7">
    <location>
        <begin position="69"/>
        <end position="93"/>
    </location>
</feature>
<feature type="transmembrane region" description="Helical" evidence="7">
    <location>
        <begin position="230"/>
        <end position="250"/>
    </location>
</feature>
<accession>A0A1E3I2L0</accession>
<name>A0A1E3I2L0_9TREE</name>
<dbReference type="InterPro" id="IPR020846">
    <property type="entry name" value="MFS_dom"/>
</dbReference>
<dbReference type="PANTHER" id="PTHR42718">
    <property type="entry name" value="MAJOR FACILITATOR SUPERFAMILY MULTIDRUG TRANSPORTER MFSC"/>
    <property type="match status" value="1"/>
</dbReference>
<dbReference type="RefSeq" id="XP_018996748.1">
    <property type="nucleotide sequence ID" value="XM_019134321.1"/>
</dbReference>
<dbReference type="Pfam" id="PF07690">
    <property type="entry name" value="MFS_1"/>
    <property type="match status" value="1"/>
</dbReference>
<evidence type="ECO:0000256" key="1">
    <source>
        <dbReference type="ARBA" id="ARBA00004141"/>
    </source>
</evidence>
<dbReference type="PROSITE" id="PS50850">
    <property type="entry name" value="MFS"/>
    <property type="match status" value="1"/>
</dbReference>
<dbReference type="STRING" id="1295533.A0A1E3I2L0"/>
<feature type="transmembrane region" description="Helical" evidence="7">
    <location>
        <begin position="468"/>
        <end position="489"/>
    </location>
</feature>
<protein>
    <recommendedName>
        <fullName evidence="8">Major facilitator superfamily (MFS) profile domain-containing protein</fullName>
    </recommendedName>
</protein>
<sequence length="557" mass="60099">MAFNSSYNTSVSSDLTKDSTFKSHNDMNDSHHSNEYLYQVRSSVEPLQMDEKGEEETHRLASLSDKRKAALLGLFALANFIDLANSTGVAVAAEEIAKDTGLSTSQVVWTITSYSLTFASSLLFAGRLSDLYPAEYVFEGGFLALGVLSLVTSFVTHSKYAFLVMRGLGGMAGAMTRPSSYHLVVHMYPNLTEQAPKLAILSIAGGVGNVIGFILAGLCMLASYEWFFRLIAILCLCSTALSIYFLPHTWPLSSARHPRSHEDSIPNWRRMDMPGVVMMMGFLVCLILSLTQGPIDGWGAASFVAPFIISWPLIIGFFVWESKIQANTALLPNTVWMITNAIIASLATLIPMGFYGTSQLLFANYWQIAFNWKPLHTAVALLPQGIVALVTGTLVKSIPALVDKPRWIIPASALLIVGAEVLQITSSGGEGVKYWSHLFPAFILGSAGSMAIMIASSINFVRMCPPEMAGVAGAWTGVVFQVGGTITLAVQAGLESPNPTTFMDSGAKAYYFIIGWAVVLAGAYGVFYKTPKSVGEEHEEARRRIGSGPSGASFGQA</sequence>
<feature type="transmembrane region" description="Helical" evidence="7">
    <location>
        <begin position="330"/>
        <end position="355"/>
    </location>
</feature>
<dbReference type="Gene3D" id="1.20.1250.20">
    <property type="entry name" value="MFS general substrate transporter like domains"/>
    <property type="match status" value="1"/>
</dbReference>